<gene>
    <name evidence="3" type="ORF">LIP_2577</name>
</gene>
<dbReference type="GO" id="GO:0016810">
    <property type="term" value="F:hydrolase activity, acting on carbon-nitrogen (but not peptide) bonds"/>
    <property type="evidence" value="ECO:0007669"/>
    <property type="project" value="InterPro"/>
</dbReference>
<dbReference type="AlphaFoldDB" id="A0A0K2SN28"/>
<keyword evidence="4" id="KW-1185">Reference proteome</keyword>
<dbReference type="SUPFAM" id="SSF88713">
    <property type="entry name" value="Glycoside hydrolase/deacetylase"/>
    <property type="match status" value="1"/>
</dbReference>
<dbReference type="RefSeq" id="WP_068138716.1">
    <property type="nucleotide sequence ID" value="NZ_AP014924.1"/>
</dbReference>
<evidence type="ECO:0000313" key="4">
    <source>
        <dbReference type="Proteomes" id="UP000065807"/>
    </source>
</evidence>
<protein>
    <submittedName>
        <fullName evidence="3">Deacetylase</fullName>
    </submittedName>
</protein>
<dbReference type="InterPro" id="IPR002509">
    <property type="entry name" value="NODB_dom"/>
</dbReference>
<dbReference type="Pfam" id="PF01522">
    <property type="entry name" value="Polysacc_deac_1"/>
    <property type="match status" value="1"/>
</dbReference>
<sequence>MVVVLRRRWALLALLGLVLAGSSLVHFGAEPVWTATSRLLFARLVPIYKVDRKEPWVALSFDATWGTENTDRLLEILSRYGVRTTFFLAGNWVEEYPEYVRKIAEAGHEIGNHSYAHGHMASMSEYEVREDLERNGAMIERLTGQKPVLFRPPFGEYDDQLVRVSQEMGLYPVQWSIDSLDWKDLSADAMIQRALSRLGPGDIILFHNAGRHTPEAIERLIPEIQKRGYRIVPVSELIYRRNYTIEGHSGVQRALPEPPPRPEPAPGAPRTSKPPGEGGSR</sequence>
<dbReference type="Gene3D" id="3.20.20.370">
    <property type="entry name" value="Glycoside hydrolase/deacetylase"/>
    <property type="match status" value="1"/>
</dbReference>
<feature type="region of interest" description="Disordered" evidence="1">
    <location>
        <begin position="250"/>
        <end position="281"/>
    </location>
</feature>
<dbReference type="KEGG" id="lpil:LIP_2577"/>
<dbReference type="PANTHER" id="PTHR10587:SF128">
    <property type="entry name" value="POLYSACCHARIDE DEACETYLASE PDAB-RELATED"/>
    <property type="match status" value="1"/>
</dbReference>
<organism evidence="3 4">
    <name type="scientific">Limnochorda pilosa</name>
    <dbReference type="NCBI Taxonomy" id="1555112"/>
    <lineage>
        <taxon>Bacteria</taxon>
        <taxon>Bacillati</taxon>
        <taxon>Bacillota</taxon>
        <taxon>Limnochordia</taxon>
        <taxon>Limnochordales</taxon>
        <taxon>Limnochordaceae</taxon>
        <taxon>Limnochorda</taxon>
    </lineage>
</organism>
<reference evidence="4" key="2">
    <citation type="journal article" date="2016" name="Int. J. Syst. Evol. Microbiol.">
        <title>Complete genome sequence and cell structure of Limnochorda pilosa, a Gram-negative spore-former within the phylum Firmicutes.</title>
        <authorList>
            <person name="Watanabe M."/>
            <person name="Kojima H."/>
            <person name="Fukui M."/>
        </authorList>
    </citation>
    <scope>NUCLEOTIDE SEQUENCE [LARGE SCALE GENOMIC DNA]</scope>
    <source>
        <strain evidence="4">HC45</strain>
    </source>
</reference>
<dbReference type="InterPro" id="IPR050248">
    <property type="entry name" value="Polysacc_deacetylase_ArnD"/>
</dbReference>
<dbReference type="PATRIC" id="fig|1555112.3.peg.2617"/>
<feature type="domain" description="NodB homology" evidence="2">
    <location>
        <begin position="55"/>
        <end position="232"/>
    </location>
</feature>
<dbReference type="Proteomes" id="UP000065807">
    <property type="component" value="Chromosome"/>
</dbReference>
<dbReference type="InterPro" id="IPR011330">
    <property type="entry name" value="Glyco_hydro/deAcase_b/a-brl"/>
</dbReference>
<feature type="compositionally biased region" description="Pro residues" evidence="1">
    <location>
        <begin position="256"/>
        <end position="267"/>
    </location>
</feature>
<dbReference type="OrthoDB" id="62208at2"/>
<proteinExistence type="predicted"/>
<dbReference type="GO" id="GO:0005975">
    <property type="term" value="P:carbohydrate metabolic process"/>
    <property type="evidence" value="ECO:0007669"/>
    <property type="project" value="InterPro"/>
</dbReference>
<evidence type="ECO:0000256" key="1">
    <source>
        <dbReference type="SAM" id="MobiDB-lite"/>
    </source>
</evidence>
<dbReference type="GO" id="GO:0016020">
    <property type="term" value="C:membrane"/>
    <property type="evidence" value="ECO:0007669"/>
    <property type="project" value="TreeGrafter"/>
</dbReference>
<dbReference type="EMBL" id="AP014924">
    <property type="protein sequence ID" value="BAS28407.1"/>
    <property type="molecule type" value="Genomic_DNA"/>
</dbReference>
<reference evidence="4" key="1">
    <citation type="submission" date="2015-07" db="EMBL/GenBank/DDBJ databases">
        <title>Complete genome sequence and phylogenetic analysis of Limnochorda pilosa.</title>
        <authorList>
            <person name="Watanabe M."/>
            <person name="Kojima H."/>
            <person name="Fukui M."/>
        </authorList>
    </citation>
    <scope>NUCLEOTIDE SEQUENCE [LARGE SCALE GENOMIC DNA]</scope>
    <source>
        <strain evidence="4">HC45</strain>
    </source>
</reference>
<evidence type="ECO:0000313" key="3">
    <source>
        <dbReference type="EMBL" id="BAS28407.1"/>
    </source>
</evidence>
<accession>A0A0K2SN28</accession>
<name>A0A0K2SN28_LIMPI</name>
<dbReference type="PROSITE" id="PS51677">
    <property type="entry name" value="NODB"/>
    <property type="match status" value="1"/>
</dbReference>
<evidence type="ECO:0000259" key="2">
    <source>
        <dbReference type="PROSITE" id="PS51677"/>
    </source>
</evidence>
<dbReference type="STRING" id="1555112.LIP_2577"/>
<dbReference type="PANTHER" id="PTHR10587">
    <property type="entry name" value="GLYCOSYL TRANSFERASE-RELATED"/>
    <property type="match status" value="1"/>
</dbReference>